<dbReference type="AlphaFoldDB" id="A0A9J5Z3R5"/>
<dbReference type="GO" id="GO:0004860">
    <property type="term" value="F:protein kinase inhibitor activity"/>
    <property type="evidence" value="ECO:0007669"/>
    <property type="project" value="UniProtKB-KW"/>
</dbReference>
<evidence type="ECO:0000313" key="3">
    <source>
        <dbReference type="EMBL" id="KAG5607513.1"/>
    </source>
</evidence>
<dbReference type="EMBL" id="JACXVP010000005">
    <property type="protein sequence ID" value="KAG5607513.1"/>
    <property type="molecule type" value="Genomic_DNA"/>
</dbReference>
<organism evidence="3 4">
    <name type="scientific">Solanum commersonii</name>
    <name type="common">Commerson's wild potato</name>
    <name type="synonym">Commerson's nightshade</name>
    <dbReference type="NCBI Taxonomy" id="4109"/>
    <lineage>
        <taxon>Eukaryota</taxon>
        <taxon>Viridiplantae</taxon>
        <taxon>Streptophyta</taxon>
        <taxon>Embryophyta</taxon>
        <taxon>Tracheophyta</taxon>
        <taxon>Spermatophyta</taxon>
        <taxon>Magnoliopsida</taxon>
        <taxon>eudicotyledons</taxon>
        <taxon>Gunneridae</taxon>
        <taxon>Pentapetalae</taxon>
        <taxon>asterids</taxon>
        <taxon>lamiids</taxon>
        <taxon>Solanales</taxon>
        <taxon>Solanaceae</taxon>
        <taxon>Solanoideae</taxon>
        <taxon>Solaneae</taxon>
        <taxon>Solanum</taxon>
    </lineage>
</organism>
<name>A0A9J5Z3R5_SOLCO</name>
<dbReference type="GO" id="GO:0032875">
    <property type="term" value="P:regulation of DNA endoreduplication"/>
    <property type="evidence" value="ECO:0007669"/>
    <property type="project" value="InterPro"/>
</dbReference>
<dbReference type="PANTHER" id="PTHR33142:SF116">
    <property type="match status" value="1"/>
</dbReference>
<keyword evidence="2" id="KW-0131">Cell cycle</keyword>
<accession>A0A9J5Z3R5</accession>
<evidence type="ECO:0000313" key="4">
    <source>
        <dbReference type="Proteomes" id="UP000824120"/>
    </source>
</evidence>
<evidence type="ECO:0000256" key="1">
    <source>
        <dbReference type="ARBA" id="ARBA00023013"/>
    </source>
</evidence>
<keyword evidence="4" id="KW-1185">Reference proteome</keyword>
<evidence type="ECO:0000256" key="2">
    <source>
        <dbReference type="ARBA" id="ARBA00023306"/>
    </source>
</evidence>
<reference evidence="3 4" key="1">
    <citation type="submission" date="2020-09" db="EMBL/GenBank/DDBJ databases">
        <title>De no assembly of potato wild relative species, Solanum commersonii.</title>
        <authorList>
            <person name="Cho K."/>
        </authorList>
    </citation>
    <scope>NUCLEOTIDE SEQUENCE [LARGE SCALE GENOMIC DNA]</scope>
    <source>
        <strain evidence="3">LZ3.2</strain>
        <tissue evidence="3">Leaf</tissue>
    </source>
</reference>
<sequence length="74" mass="8696">MVKSDYELVEIDEGCKTPKHDKYRIMVNSMCPPPTPRKKRIYVKQQSSPPKEGYFHPPDLEILFAIVPRRETHV</sequence>
<keyword evidence="1" id="KW-0649">Protein kinase inhibitor</keyword>
<dbReference type="InterPro" id="IPR040389">
    <property type="entry name" value="SMR"/>
</dbReference>
<dbReference type="Proteomes" id="UP000824120">
    <property type="component" value="Chromosome 5"/>
</dbReference>
<dbReference type="GO" id="GO:0005634">
    <property type="term" value="C:nucleus"/>
    <property type="evidence" value="ECO:0007669"/>
    <property type="project" value="TreeGrafter"/>
</dbReference>
<dbReference type="OrthoDB" id="650965at2759"/>
<proteinExistence type="predicted"/>
<protein>
    <submittedName>
        <fullName evidence="3">Uncharacterized protein</fullName>
    </submittedName>
</protein>
<dbReference type="PANTHER" id="PTHR33142">
    <property type="entry name" value="CYCLIN-DEPENDENT PROTEIN KINASE INHIBITOR SMR13"/>
    <property type="match status" value="1"/>
</dbReference>
<gene>
    <name evidence="3" type="ORF">H5410_029005</name>
</gene>
<comment type="caution">
    <text evidence="3">The sequence shown here is derived from an EMBL/GenBank/DDBJ whole genome shotgun (WGS) entry which is preliminary data.</text>
</comment>